<keyword evidence="6" id="KW-0539">Nucleus</keyword>
<dbReference type="GO" id="GO:0008270">
    <property type="term" value="F:zinc ion binding"/>
    <property type="evidence" value="ECO:0007669"/>
    <property type="project" value="UniProtKB-KW"/>
</dbReference>
<dbReference type="GeneID" id="8104624"/>
<dbReference type="GO" id="GO:0005634">
    <property type="term" value="C:nucleus"/>
    <property type="evidence" value="ECO:0007669"/>
    <property type="project" value="UniProtKB-SubCell"/>
</dbReference>
<organism evidence="9 10">
    <name type="scientific">Talaromyces stipitatus (strain ATCC 10500 / CBS 375.48 / QM 6759 / NRRL 1006)</name>
    <name type="common">Penicillium stipitatum</name>
    <dbReference type="NCBI Taxonomy" id="441959"/>
    <lineage>
        <taxon>Eukaryota</taxon>
        <taxon>Fungi</taxon>
        <taxon>Dikarya</taxon>
        <taxon>Ascomycota</taxon>
        <taxon>Pezizomycotina</taxon>
        <taxon>Eurotiomycetes</taxon>
        <taxon>Eurotiomycetidae</taxon>
        <taxon>Eurotiales</taxon>
        <taxon>Trichocomaceae</taxon>
        <taxon>Talaromyces</taxon>
        <taxon>Talaromyces sect. Talaromyces</taxon>
    </lineage>
</organism>
<protein>
    <recommendedName>
        <fullName evidence="8">Xylanolytic transcriptional activator regulatory domain-containing protein</fullName>
    </recommendedName>
</protein>
<feature type="region of interest" description="Disordered" evidence="7">
    <location>
        <begin position="1"/>
        <end position="25"/>
    </location>
</feature>
<dbReference type="Pfam" id="PF04082">
    <property type="entry name" value="Fungal_trans"/>
    <property type="match status" value="1"/>
</dbReference>
<dbReference type="GO" id="GO:0006351">
    <property type="term" value="P:DNA-templated transcription"/>
    <property type="evidence" value="ECO:0007669"/>
    <property type="project" value="InterPro"/>
</dbReference>
<evidence type="ECO:0000259" key="8">
    <source>
        <dbReference type="Pfam" id="PF04082"/>
    </source>
</evidence>
<dbReference type="PANTHER" id="PTHR40626:SF36">
    <property type="entry name" value="TRANSCRIPTION FACTOR WITH C2H2 AND ZN(2)-CYS(6) DNA BINDING DOMAIN (EUROFUNG)"/>
    <property type="match status" value="1"/>
</dbReference>
<evidence type="ECO:0000256" key="2">
    <source>
        <dbReference type="ARBA" id="ARBA00022723"/>
    </source>
</evidence>
<dbReference type="STRING" id="441959.B8MH52"/>
<dbReference type="GO" id="GO:0000785">
    <property type="term" value="C:chromatin"/>
    <property type="evidence" value="ECO:0007669"/>
    <property type="project" value="TreeGrafter"/>
</dbReference>
<dbReference type="OrthoDB" id="10261408at2759"/>
<dbReference type="eggNOG" id="KOG1721">
    <property type="taxonomic scope" value="Eukaryota"/>
</dbReference>
<dbReference type="InterPro" id="IPR007219">
    <property type="entry name" value="XnlR_reg_dom"/>
</dbReference>
<gene>
    <name evidence="9" type="ORF">TSTA_019290</name>
</gene>
<feature type="domain" description="Xylanolytic transcriptional activator regulatory" evidence="8">
    <location>
        <begin position="69"/>
        <end position="166"/>
    </location>
</feature>
<reference evidence="10" key="1">
    <citation type="journal article" date="2015" name="Genome Announc.">
        <title>Genome sequence of the AIDS-associated pathogen Penicillium marneffei (ATCC18224) and its near taxonomic relative Talaromyces stipitatus (ATCC10500).</title>
        <authorList>
            <person name="Nierman W.C."/>
            <person name="Fedorova-Abrams N.D."/>
            <person name="Andrianopoulos A."/>
        </authorList>
    </citation>
    <scope>NUCLEOTIDE SEQUENCE [LARGE SCALE GENOMIC DNA]</scope>
    <source>
        <strain evidence="10">ATCC 10500 / CBS 375.48 / QM 6759 / NRRL 1006</strain>
    </source>
</reference>
<evidence type="ECO:0000256" key="1">
    <source>
        <dbReference type="ARBA" id="ARBA00004123"/>
    </source>
</evidence>
<proteinExistence type="predicted"/>
<dbReference type="AlphaFoldDB" id="B8MH52"/>
<accession>B8MH52</accession>
<name>B8MH52_TALSN</name>
<evidence type="ECO:0000313" key="9">
    <source>
        <dbReference type="EMBL" id="EED16866.1"/>
    </source>
</evidence>
<keyword evidence="3" id="KW-0677">Repeat</keyword>
<evidence type="ECO:0000256" key="7">
    <source>
        <dbReference type="SAM" id="MobiDB-lite"/>
    </source>
</evidence>
<sequence length="379" mass="43660">MNISDAKALQNQHQQQPTEDSTPPSLRVLDVYRTSRCFLASDFYPFLNELESEKTIQLMNELDAKYYVNLYFAHFHGQWPFLTRPQFSPETEPPILVLAMVICTLRMTEEKSLMRLAWLIHAHLHAIFVTQMDNWTVKEYSSHRWPIATYQAILLFTIFTITANDYSEVFGPNAEDEEEDVLDRIYPIFTRLVCTCRVQRILYYPSILSQIREDDPLVYKFSAAEELKYFALTLFKVDNILSKLMHLDQVPDTSSDVGGGHVPLSISELQFPPPVNNYLWETDGIREWLRRRARQCRDPSRSSHIYGAIMANDRRTVLNRELNPWICDILGSGHVDGQAGNELQMATTAKKLGGRRRAWMGLGPWLGYLVGLDVGSAFS</sequence>
<dbReference type="GO" id="GO:0000978">
    <property type="term" value="F:RNA polymerase II cis-regulatory region sequence-specific DNA binding"/>
    <property type="evidence" value="ECO:0007669"/>
    <property type="project" value="InterPro"/>
</dbReference>
<dbReference type="PANTHER" id="PTHR40626">
    <property type="entry name" value="MIP31509P"/>
    <property type="match status" value="1"/>
</dbReference>
<dbReference type="HOGENOM" id="CLU_868770_0_0_1"/>
<keyword evidence="5" id="KW-0862">Zinc</keyword>
<keyword evidence="10" id="KW-1185">Reference proteome</keyword>
<keyword evidence="4" id="KW-0863">Zinc-finger</keyword>
<evidence type="ECO:0000256" key="4">
    <source>
        <dbReference type="ARBA" id="ARBA00022771"/>
    </source>
</evidence>
<evidence type="ECO:0000313" key="10">
    <source>
        <dbReference type="Proteomes" id="UP000001745"/>
    </source>
</evidence>
<feature type="compositionally biased region" description="Polar residues" evidence="7">
    <location>
        <begin position="1"/>
        <end position="24"/>
    </location>
</feature>
<evidence type="ECO:0000256" key="5">
    <source>
        <dbReference type="ARBA" id="ARBA00022833"/>
    </source>
</evidence>
<dbReference type="RefSeq" id="XP_002484100.1">
    <property type="nucleotide sequence ID" value="XM_002484055.1"/>
</dbReference>
<dbReference type="Proteomes" id="UP000001745">
    <property type="component" value="Unassembled WGS sequence"/>
</dbReference>
<dbReference type="VEuPathDB" id="FungiDB:TSTA_019290"/>
<dbReference type="InterPro" id="IPR051059">
    <property type="entry name" value="VerF-like"/>
</dbReference>
<evidence type="ECO:0000256" key="3">
    <source>
        <dbReference type="ARBA" id="ARBA00022737"/>
    </source>
</evidence>
<keyword evidence="2" id="KW-0479">Metal-binding</keyword>
<comment type="subcellular location">
    <subcellularLocation>
        <location evidence="1">Nucleus</location>
    </subcellularLocation>
</comment>
<dbReference type="EMBL" id="EQ962656">
    <property type="protein sequence ID" value="EED16866.1"/>
    <property type="molecule type" value="Genomic_DNA"/>
</dbReference>
<dbReference type="GO" id="GO:0000981">
    <property type="term" value="F:DNA-binding transcription factor activity, RNA polymerase II-specific"/>
    <property type="evidence" value="ECO:0007669"/>
    <property type="project" value="InterPro"/>
</dbReference>
<dbReference type="InParanoid" id="B8MH52"/>
<evidence type="ECO:0000256" key="6">
    <source>
        <dbReference type="ARBA" id="ARBA00023242"/>
    </source>
</evidence>
<dbReference type="PhylomeDB" id="B8MH52"/>